<gene>
    <name evidence="1" type="ORF">BDM02DRAFT_3109254</name>
</gene>
<sequence>MYTIPCGYGRLNASPSFSFTPDPLRTQIPRGGSEATLGELRPSHERELSALYRTSSSTGETPSTEARNHQRVRCPPRRSHPRGRSLVVQFLHCSVIITMQFTHRTCSGGQLEEGRGDEEERQDPIR</sequence>
<reference evidence="1" key="1">
    <citation type="submission" date="2019-10" db="EMBL/GenBank/DDBJ databases">
        <authorList>
            <consortium name="DOE Joint Genome Institute"/>
            <person name="Kuo A."/>
            <person name="Miyauchi S."/>
            <person name="Kiss E."/>
            <person name="Drula E."/>
            <person name="Kohler A."/>
            <person name="Sanchez-Garcia M."/>
            <person name="Andreopoulos B."/>
            <person name="Barry K.W."/>
            <person name="Bonito G."/>
            <person name="Buee M."/>
            <person name="Carver A."/>
            <person name="Chen C."/>
            <person name="Cichocki N."/>
            <person name="Clum A."/>
            <person name="Culley D."/>
            <person name="Crous P.W."/>
            <person name="Fauchery L."/>
            <person name="Girlanda M."/>
            <person name="Hayes R."/>
            <person name="Keri Z."/>
            <person name="Labutti K."/>
            <person name="Lipzen A."/>
            <person name="Lombard V."/>
            <person name="Magnuson J."/>
            <person name="Maillard F."/>
            <person name="Morin E."/>
            <person name="Murat C."/>
            <person name="Nolan M."/>
            <person name="Ohm R."/>
            <person name="Pangilinan J."/>
            <person name="Pereira M."/>
            <person name="Perotto S."/>
            <person name="Peter M."/>
            <person name="Riley R."/>
            <person name="Sitrit Y."/>
            <person name="Stielow B."/>
            <person name="Szollosi G."/>
            <person name="Zifcakova L."/>
            <person name="Stursova M."/>
            <person name="Spatafora J.W."/>
            <person name="Tedersoo L."/>
            <person name="Vaario L.-M."/>
            <person name="Yamada A."/>
            <person name="Yan M."/>
            <person name="Wang P."/>
            <person name="Xu J."/>
            <person name="Bruns T."/>
            <person name="Baldrian P."/>
            <person name="Vilgalys R."/>
            <person name="Henrissat B."/>
            <person name="Grigoriev I.V."/>
            <person name="Hibbett D."/>
            <person name="Nagy L.G."/>
            <person name="Martin F.M."/>
        </authorList>
    </citation>
    <scope>NUCLEOTIDE SEQUENCE</scope>
    <source>
        <strain evidence="1">P2</strain>
    </source>
</reference>
<name>A0ACB6ZS41_THEGA</name>
<organism evidence="1 2">
    <name type="scientific">Thelephora ganbajun</name>
    <name type="common">Ganba fungus</name>
    <dbReference type="NCBI Taxonomy" id="370292"/>
    <lineage>
        <taxon>Eukaryota</taxon>
        <taxon>Fungi</taxon>
        <taxon>Dikarya</taxon>
        <taxon>Basidiomycota</taxon>
        <taxon>Agaricomycotina</taxon>
        <taxon>Agaricomycetes</taxon>
        <taxon>Thelephorales</taxon>
        <taxon>Thelephoraceae</taxon>
        <taxon>Thelephora</taxon>
    </lineage>
</organism>
<evidence type="ECO:0000313" key="1">
    <source>
        <dbReference type="EMBL" id="KAF9652273.1"/>
    </source>
</evidence>
<accession>A0ACB6ZS41</accession>
<dbReference type="EMBL" id="MU117969">
    <property type="protein sequence ID" value="KAF9652273.1"/>
    <property type="molecule type" value="Genomic_DNA"/>
</dbReference>
<comment type="caution">
    <text evidence="1">The sequence shown here is derived from an EMBL/GenBank/DDBJ whole genome shotgun (WGS) entry which is preliminary data.</text>
</comment>
<proteinExistence type="predicted"/>
<keyword evidence="2" id="KW-1185">Reference proteome</keyword>
<dbReference type="Proteomes" id="UP000886501">
    <property type="component" value="Unassembled WGS sequence"/>
</dbReference>
<evidence type="ECO:0000313" key="2">
    <source>
        <dbReference type="Proteomes" id="UP000886501"/>
    </source>
</evidence>
<reference evidence="1" key="2">
    <citation type="journal article" date="2020" name="Nat. Commun.">
        <title>Large-scale genome sequencing of mycorrhizal fungi provides insights into the early evolution of symbiotic traits.</title>
        <authorList>
            <person name="Miyauchi S."/>
            <person name="Kiss E."/>
            <person name="Kuo A."/>
            <person name="Drula E."/>
            <person name="Kohler A."/>
            <person name="Sanchez-Garcia M."/>
            <person name="Morin E."/>
            <person name="Andreopoulos B."/>
            <person name="Barry K.W."/>
            <person name="Bonito G."/>
            <person name="Buee M."/>
            <person name="Carver A."/>
            <person name="Chen C."/>
            <person name="Cichocki N."/>
            <person name="Clum A."/>
            <person name="Culley D."/>
            <person name="Crous P.W."/>
            <person name="Fauchery L."/>
            <person name="Girlanda M."/>
            <person name="Hayes R.D."/>
            <person name="Keri Z."/>
            <person name="LaButti K."/>
            <person name="Lipzen A."/>
            <person name="Lombard V."/>
            <person name="Magnuson J."/>
            <person name="Maillard F."/>
            <person name="Murat C."/>
            <person name="Nolan M."/>
            <person name="Ohm R.A."/>
            <person name="Pangilinan J."/>
            <person name="Pereira M.F."/>
            <person name="Perotto S."/>
            <person name="Peter M."/>
            <person name="Pfister S."/>
            <person name="Riley R."/>
            <person name="Sitrit Y."/>
            <person name="Stielow J.B."/>
            <person name="Szollosi G."/>
            <person name="Zifcakova L."/>
            <person name="Stursova M."/>
            <person name="Spatafora J.W."/>
            <person name="Tedersoo L."/>
            <person name="Vaario L.M."/>
            <person name="Yamada A."/>
            <person name="Yan M."/>
            <person name="Wang P."/>
            <person name="Xu J."/>
            <person name="Bruns T."/>
            <person name="Baldrian P."/>
            <person name="Vilgalys R."/>
            <person name="Dunand C."/>
            <person name="Henrissat B."/>
            <person name="Grigoriev I.V."/>
            <person name="Hibbett D."/>
            <person name="Nagy L.G."/>
            <person name="Martin F.M."/>
        </authorList>
    </citation>
    <scope>NUCLEOTIDE SEQUENCE</scope>
    <source>
        <strain evidence="1">P2</strain>
    </source>
</reference>
<protein>
    <submittedName>
        <fullName evidence="1">Uncharacterized protein</fullName>
    </submittedName>
</protein>